<reference evidence="1 2" key="1">
    <citation type="submission" date="2021-05" db="EMBL/GenBank/DDBJ databases">
        <title>Genome Assembly of Synthetic Allotetraploid Brassica napus Reveals Homoeologous Exchanges between Subgenomes.</title>
        <authorList>
            <person name="Davis J.T."/>
        </authorList>
    </citation>
    <scope>NUCLEOTIDE SEQUENCE [LARGE SCALE GENOMIC DNA]</scope>
    <source>
        <strain evidence="2">cv. Da-Ae</strain>
        <tissue evidence="1">Seedling</tissue>
    </source>
</reference>
<accession>A0ABQ7XGJ3</accession>
<dbReference type="EMBL" id="JAGKQM010000168">
    <property type="protein sequence ID" value="KAH0855052.1"/>
    <property type="molecule type" value="Genomic_DNA"/>
</dbReference>
<evidence type="ECO:0000313" key="2">
    <source>
        <dbReference type="Proteomes" id="UP000824890"/>
    </source>
</evidence>
<evidence type="ECO:0000313" key="1">
    <source>
        <dbReference type="EMBL" id="KAH0855052.1"/>
    </source>
</evidence>
<name>A0ABQ7XGJ3_BRANA</name>
<keyword evidence="2" id="KW-1185">Reference proteome</keyword>
<gene>
    <name evidence="1" type="ORF">HID58_020532</name>
</gene>
<organism evidence="1 2">
    <name type="scientific">Brassica napus</name>
    <name type="common">Rape</name>
    <dbReference type="NCBI Taxonomy" id="3708"/>
    <lineage>
        <taxon>Eukaryota</taxon>
        <taxon>Viridiplantae</taxon>
        <taxon>Streptophyta</taxon>
        <taxon>Embryophyta</taxon>
        <taxon>Tracheophyta</taxon>
        <taxon>Spermatophyta</taxon>
        <taxon>Magnoliopsida</taxon>
        <taxon>eudicotyledons</taxon>
        <taxon>Gunneridae</taxon>
        <taxon>Pentapetalae</taxon>
        <taxon>rosids</taxon>
        <taxon>malvids</taxon>
        <taxon>Brassicales</taxon>
        <taxon>Brassicaceae</taxon>
        <taxon>Brassiceae</taxon>
        <taxon>Brassica</taxon>
    </lineage>
</organism>
<sequence>MKSLPSIIANQGNLKDSTTEYMKFMLRYHHIHHPDSTLLIQETTEYVLNKLPNNYNTIINDLQVTLTIWDYTQNVTARLDGDLIITDLEETNMPPTTEEKNCML</sequence>
<comment type="caution">
    <text evidence="1">The sequence shown here is derived from an EMBL/GenBank/DDBJ whole genome shotgun (WGS) entry which is preliminary data.</text>
</comment>
<protein>
    <submittedName>
        <fullName evidence="1">Uncharacterized protein</fullName>
    </submittedName>
</protein>
<dbReference type="Proteomes" id="UP000824890">
    <property type="component" value="Unassembled WGS sequence"/>
</dbReference>
<proteinExistence type="predicted"/>